<dbReference type="CDD" id="cd00827">
    <property type="entry name" value="init_cond_enzymes"/>
    <property type="match status" value="1"/>
</dbReference>
<dbReference type="STRING" id="1349421.OI18_05205"/>
<organism evidence="5 6">
    <name type="scientific">Flavihumibacter solisilvae</name>
    <dbReference type="NCBI Taxonomy" id="1349421"/>
    <lineage>
        <taxon>Bacteria</taxon>
        <taxon>Pseudomonadati</taxon>
        <taxon>Bacteroidota</taxon>
        <taxon>Chitinophagia</taxon>
        <taxon>Chitinophagales</taxon>
        <taxon>Chitinophagaceae</taxon>
        <taxon>Flavihumibacter</taxon>
    </lineage>
</organism>
<keyword evidence="1 5" id="KW-0808">Transferase</keyword>
<sequence>MGDVFVTRMSKFLPNEPVSNDDIELYLGMVDGKPSRARTKILGNNKITSRYYAIDKEGKSTHSNAQLAAKAIEGLLDETVKKEDIGLLTCGTMSPEQLLPSHTAMVHGELGCKPIEIASISSSCAAGFQAMKYAYLSVKNGDINNAVACASEKVSTWLRGEKFNQEAEKLRELDVNPMIAFEKDFMRWMLSDGAGAALLQNSPNKDGISLRVDFIDIKSYANELPSCMYSGALRSPDGRLTGWPEFQPEQWGDNSIFSFKQDTRLLGVKIVPMGGLMMKEVFEKHNLTVEGLTWYLPHLSSEYFRERIAEEQEKIGLLVPAEKWFTNLTRVGNVGSVSPYLMLEELFNSGRLKKGDTLLLMIPESARFTYIYAHFTVV</sequence>
<dbReference type="EC" id="2.3.1.41" evidence="5"/>
<dbReference type="NCBIfam" id="NF005293">
    <property type="entry name" value="PRK06816.1"/>
    <property type="match status" value="1"/>
</dbReference>
<dbReference type="Proteomes" id="UP000031408">
    <property type="component" value="Unassembled WGS sequence"/>
</dbReference>
<dbReference type="EMBL" id="JSVC01000005">
    <property type="protein sequence ID" value="KIC95648.1"/>
    <property type="molecule type" value="Genomic_DNA"/>
</dbReference>
<keyword evidence="6" id="KW-1185">Reference proteome</keyword>
<dbReference type="InterPro" id="IPR016039">
    <property type="entry name" value="Thiolase-like"/>
</dbReference>
<accession>A0A0C1LJV3</accession>
<comment type="caution">
    <text evidence="5">The sequence shown here is derived from an EMBL/GenBank/DDBJ whole genome shotgun (WGS) entry which is preliminary data.</text>
</comment>
<dbReference type="Pfam" id="PF08541">
    <property type="entry name" value="ACP_syn_III_C"/>
    <property type="match status" value="1"/>
</dbReference>
<evidence type="ECO:0000256" key="2">
    <source>
        <dbReference type="ARBA" id="ARBA00023315"/>
    </source>
</evidence>
<evidence type="ECO:0000256" key="1">
    <source>
        <dbReference type="ARBA" id="ARBA00022679"/>
    </source>
</evidence>
<evidence type="ECO:0000259" key="3">
    <source>
        <dbReference type="Pfam" id="PF00108"/>
    </source>
</evidence>
<protein>
    <submittedName>
        <fullName evidence="5">3-oxoacyl-ACP synthase</fullName>
        <ecNumber evidence="5">2.3.1.41</ecNumber>
    </submittedName>
</protein>
<dbReference type="Gene3D" id="3.40.47.10">
    <property type="match status" value="2"/>
</dbReference>
<feature type="domain" description="Beta-ketoacyl-[acyl-carrier-protein] synthase III C-terminal" evidence="4">
    <location>
        <begin position="283"/>
        <end position="361"/>
    </location>
</feature>
<dbReference type="RefSeq" id="WP_039137774.1">
    <property type="nucleotide sequence ID" value="NZ_JSVC01000005.1"/>
</dbReference>
<feature type="domain" description="Thiolase N-terminal" evidence="3">
    <location>
        <begin position="61"/>
        <end position="162"/>
    </location>
</feature>
<dbReference type="OrthoDB" id="2514738at2"/>
<evidence type="ECO:0000313" key="5">
    <source>
        <dbReference type="EMBL" id="KIC95648.1"/>
    </source>
</evidence>
<dbReference type="GO" id="GO:0044550">
    <property type="term" value="P:secondary metabolite biosynthetic process"/>
    <property type="evidence" value="ECO:0007669"/>
    <property type="project" value="TreeGrafter"/>
</dbReference>
<dbReference type="Pfam" id="PF00108">
    <property type="entry name" value="Thiolase_N"/>
    <property type="match status" value="1"/>
</dbReference>
<gene>
    <name evidence="5" type="ORF">OI18_05205</name>
</gene>
<dbReference type="InterPro" id="IPR013747">
    <property type="entry name" value="ACP_syn_III_C"/>
</dbReference>
<evidence type="ECO:0000313" key="6">
    <source>
        <dbReference type="Proteomes" id="UP000031408"/>
    </source>
</evidence>
<dbReference type="PANTHER" id="PTHR34069:SF3">
    <property type="entry name" value="ACYL-COA:ACYL-COA ALKYLTRANSFERASE"/>
    <property type="match status" value="1"/>
</dbReference>
<evidence type="ECO:0000259" key="4">
    <source>
        <dbReference type="Pfam" id="PF08541"/>
    </source>
</evidence>
<reference evidence="5 6" key="1">
    <citation type="submission" date="2014-11" db="EMBL/GenBank/DDBJ databases">
        <title>Genome sequence of Flavihumibacter solisilvae 3-3.</title>
        <authorList>
            <person name="Zhou G."/>
            <person name="Li M."/>
            <person name="Wang G."/>
        </authorList>
    </citation>
    <scope>NUCLEOTIDE SEQUENCE [LARGE SCALE GENOMIC DNA]</scope>
    <source>
        <strain evidence="5 6">3-3</strain>
    </source>
</reference>
<keyword evidence="2 5" id="KW-0012">Acyltransferase</keyword>
<dbReference type="PANTHER" id="PTHR34069">
    <property type="entry name" value="3-OXOACYL-[ACYL-CARRIER-PROTEIN] SYNTHASE 3"/>
    <property type="match status" value="1"/>
</dbReference>
<proteinExistence type="predicted"/>
<dbReference type="InterPro" id="IPR020616">
    <property type="entry name" value="Thiolase_N"/>
</dbReference>
<dbReference type="SUPFAM" id="SSF53901">
    <property type="entry name" value="Thiolase-like"/>
    <property type="match status" value="2"/>
</dbReference>
<dbReference type="GO" id="GO:0004315">
    <property type="term" value="F:3-oxoacyl-[acyl-carrier-protein] synthase activity"/>
    <property type="evidence" value="ECO:0007669"/>
    <property type="project" value="UniProtKB-EC"/>
</dbReference>
<dbReference type="AlphaFoldDB" id="A0A0C1LJV3"/>
<name>A0A0C1LJV3_9BACT</name>